<keyword evidence="4" id="KW-0788">Thiol protease</keyword>
<evidence type="ECO:0000256" key="1">
    <source>
        <dbReference type="ARBA" id="ARBA00007074"/>
    </source>
</evidence>
<evidence type="ECO:0000256" key="4">
    <source>
        <dbReference type="ARBA" id="ARBA00022807"/>
    </source>
</evidence>
<dbReference type="InterPro" id="IPR038765">
    <property type="entry name" value="Papain-like_cys_pep_sf"/>
</dbReference>
<dbReference type="InterPro" id="IPR051202">
    <property type="entry name" value="Peptidase_C40"/>
</dbReference>
<keyword evidence="6" id="KW-0732">Signal</keyword>
<dbReference type="PANTHER" id="PTHR47053">
    <property type="entry name" value="MUREIN DD-ENDOPEPTIDASE MEPH-RELATED"/>
    <property type="match status" value="1"/>
</dbReference>
<accession>A0AAE8LWY1</accession>
<keyword evidence="2" id="KW-0645">Protease</keyword>
<dbReference type="EMBL" id="OKRC01000010">
    <property type="protein sequence ID" value="SPE22916.1"/>
    <property type="molecule type" value="Genomic_DNA"/>
</dbReference>
<dbReference type="PROSITE" id="PS51935">
    <property type="entry name" value="NLPC_P60"/>
    <property type="match status" value="1"/>
</dbReference>
<reference evidence="8 9" key="1">
    <citation type="submission" date="2018-02" db="EMBL/GenBank/DDBJ databases">
        <authorList>
            <person name="Rodrigo-Torres L."/>
            <person name="Arahal R. D."/>
            <person name="Lucena T."/>
        </authorList>
    </citation>
    <scope>NUCLEOTIDE SEQUENCE [LARGE SCALE GENOMIC DNA]</scope>
    <source>
        <strain evidence="8 9">CECT 9267</strain>
    </source>
</reference>
<gene>
    <name evidence="8" type="primary">ripA</name>
    <name evidence="8" type="ORF">LAS9267_01820</name>
</gene>
<feature type="chain" id="PRO_5041970531" evidence="6">
    <location>
        <begin position="32"/>
        <end position="448"/>
    </location>
</feature>
<evidence type="ECO:0000313" key="9">
    <source>
        <dbReference type="Proteomes" id="UP000239650"/>
    </source>
</evidence>
<dbReference type="GO" id="GO:0008234">
    <property type="term" value="F:cysteine-type peptidase activity"/>
    <property type="evidence" value="ECO:0007669"/>
    <property type="project" value="UniProtKB-KW"/>
</dbReference>
<feature type="signal peptide" evidence="6">
    <location>
        <begin position="1"/>
        <end position="31"/>
    </location>
</feature>
<dbReference type="InterPro" id="IPR000064">
    <property type="entry name" value="NLP_P60_dom"/>
</dbReference>
<evidence type="ECO:0000256" key="3">
    <source>
        <dbReference type="ARBA" id="ARBA00022801"/>
    </source>
</evidence>
<dbReference type="SUPFAM" id="SSF54001">
    <property type="entry name" value="Cysteine proteinases"/>
    <property type="match status" value="1"/>
</dbReference>
<dbReference type="EC" id="3.4.-.-" evidence="8"/>
<name>A0AAE8LWY1_LATSK</name>
<dbReference type="Pfam" id="PF00877">
    <property type="entry name" value="NLPC_P60"/>
    <property type="match status" value="1"/>
</dbReference>
<dbReference type="GO" id="GO:0006508">
    <property type="term" value="P:proteolysis"/>
    <property type="evidence" value="ECO:0007669"/>
    <property type="project" value="UniProtKB-KW"/>
</dbReference>
<dbReference type="AlphaFoldDB" id="A0AAE8LWY1"/>
<proteinExistence type="inferred from homology"/>
<comment type="similarity">
    <text evidence="1">Belongs to the peptidase C40 family.</text>
</comment>
<dbReference type="RefSeq" id="WP_101377615.1">
    <property type="nucleotide sequence ID" value="NZ_CP032633.1"/>
</dbReference>
<organism evidence="8 9">
    <name type="scientific">Latilactobacillus sakei</name>
    <name type="common">Lactobacillus sakei</name>
    <dbReference type="NCBI Taxonomy" id="1599"/>
    <lineage>
        <taxon>Bacteria</taxon>
        <taxon>Bacillati</taxon>
        <taxon>Bacillota</taxon>
        <taxon>Bacilli</taxon>
        <taxon>Lactobacillales</taxon>
        <taxon>Lactobacillaceae</taxon>
        <taxon>Latilactobacillus</taxon>
    </lineage>
</organism>
<sequence>MKKQKMTYLSSGIVGLAGLALMGIQANEAQAATTGTVNYTDGATTVWTSPEVGQKPTRYLTNNQNVTIKNTKQVYGQTWYQLADNEWVAGEFVKTGATTPAATTAAPAAKDTITVNYKSGATTIWTNTTAAQPTGAYLTYGKAQNVIASKTANGVTWYQLENKGWVPSSYVVLNNPSLAGVTPITDAPAVTPVATTTATTPAASTTTTTPAATTATSESAAQTSTTQPAPAASQSSTTPTAPAQQQSSVATSTSTSQATQVQTQTQTQTSQTSTSVAPVAQSASTQQSAPAQQQSSTQTQTQNTINTASSSNTTATTPTQTPKAPAQTSGNAQTVINAALSQIGTPYVWGGSTPGVGLDCSGLVQYAYSRAGVKLDRVTTAQEGAGQRVSLNSLQPGDIIFWGGAGASYHDAIYIGGGQYVHAPQPGESVKIGTISSYFMPSFAVRVL</sequence>
<evidence type="ECO:0000256" key="2">
    <source>
        <dbReference type="ARBA" id="ARBA00022670"/>
    </source>
</evidence>
<evidence type="ECO:0000259" key="7">
    <source>
        <dbReference type="PROSITE" id="PS51935"/>
    </source>
</evidence>
<evidence type="ECO:0000256" key="6">
    <source>
        <dbReference type="SAM" id="SignalP"/>
    </source>
</evidence>
<feature type="compositionally biased region" description="Low complexity" evidence="5">
    <location>
        <begin position="195"/>
        <end position="329"/>
    </location>
</feature>
<feature type="domain" description="NlpC/P60" evidence="7">
    <location>
        <begin position="329"/>
        <end position="448"/>
    </location>
</feature>
<dbReference type="Gene3D" id="3.90.1720.10">
    <property type="entry name" value="endopeptidase domain like (from Nostoc punctiforme)"/>
    <property type="match status" value="1"/>
</dbReference>
<dbReference type="Proteomes" id="UP000239650">
    <property type="component" value="Unassembled WGS sequence"/>
</dbReference>
<feature type="region of interest" description="Disordered" evidence="5">
    <location>
        <begin position="195"/>
        <end position="330"/>
    </location>
</feature>
<evidence type="ECO:0000256" key="5">
    <source>
        <dbReference type="SAM" id="MobiDB-lite"/>
    </source>
</evidence>
<keyword evidence="3 8" id="KW-0378">Hydrolase</keyword>
<protein>
    <submittedName>
        <fullName evidence="8">Peptidoglycan endopeptidase RipA</fullName>
        <ecNumber evidence="8">3.4.-.-</ecNumber>
    </submittedName>
</protein>
<evidence type="ECO:0000313" key="8">
    <source>
        <dbReference type="EMBL" id="SPE22916.1"/>
    </source>
</evidence>
<dbReference type="PANTHER" id="PTHR47053:SF1">
    <property type="entry name" value="MUREIN DD-ENDOPEPTIDASE MEPH-RELATED"/>
    <property type="match status" value="1"/>
</dbReference>
<comment type="caution">
    <text evidence="8">The sequence shown here is derived from an EMBL/GenBank/DDBJ whole genome shotgun (WGS) entry which is preliminary data.</text>
</comment>